<feature type="compositionally biased region" description="Low complexity" evidence="2">
    <location>
        <begin position="178"/>
        <end position="214"/>
    </location>
</feature>
<feature type="region of interest" description="Disordered" evidence="2">
    <location>
        <begin position="1597"/>
        <end position="1648"/>
    </location>
</feature>
<dbReference type="SUPFAM" id="SSF53474">
    <property type="entry name" value="alpha/beta-Hydrolases"/>
    <property type="match status" value="1"/>
</dbReference>
<feature type="compositionally biased region" description="Polar residues" evidence="2">
    <location>
        <begin position="144"/>
        <end position="156"/>
    </location>
</feature>
<feature type="region of interest" description="Disordered" evidence="2">
    <location>
        <begin position="785"/>
        <end position="838"/>
    </location>
</feature>
<feature type="region of interest" description="Disordered" evidence="2">
    <location>
        <begin position="1233"/>
        <end position="1261"/>
    </location>
</feature>
<feature type="region of interest" description="Disordered" evidence="2">
    <location>
        <begin position="927"/>
        <end position="1032"/>
    </location>
</feature>
<feature type="compositionally biased region" description="Gly residues" evidence="2">
    <location>
        <begin position="215"/>
        <end position="227"/>
    </location>
</feature>
<reference evidence="4" key="2">
    <citation type="submission" date="2020-05" db="UniProtKB">
        <authorList>
            <consortium name="EnsemblMetazoa"/>
        </authorList>
    </citation>
    <scope>IDENTIFICATION</scope>
    <source>
        <strain evidence="4">Ngousso</strain>
    </source>
</reference>
<feature type="compositionally biased region" description="Polar residues" evidence="2">
    <location>
        <begin position="1188"/>
        <end position="1203"/>
    </location>
</feature>
<name>A0A6E8VMJ7_ANOCL</name>
<dbReference type="VEuPathDB" id="VectorBase:ACON2_031434"/>
<feature type="compositionally biased region" description="Polar residues" evidence="2">
    <location>
        <begin position="1077"/>
        <end position="1093"/>
    </location>
</feature>
<dbReference type="InterPro" id="IPR007751">
    <property type="entry name" value="DUF676_lipase-like"/>
</dbReference>
<dbReference type="InterPro" id="IPR029058">
    <property type="entry name" value="AB_hydrolase_fold"/>
</dbReference>
<sequence>MADLQATVEFAVELYKFYNVDLFQRGLYQVRCSLRVSPRLPVQVETCLPDATTAGIPSVQSVLSQNGCGSNSHNSNNSNNNNNNSNSNCNTINNGTSNGSVGAGSNTSGIVSGAGTTGSGSLPSSNTGSVGGGLVAIGASTGNGNAPSVGSASTTGRPDVGPCLSSTASSGVIGGGSMSSMPSSSSMPTPNSAITTGSSIAPGSAPGPGCSNGSSGAGGGGGGGGSSGNSPTASSDSRSGATIIDDTGASRVFQILYRNEEVSLRDVIMFRAHLLVDSRHLKESIERAEFSLNLELWFGEQTNGNVLTLASTRTLQLNFHPGRGLHYHLPVLFDYFHLAAVSVGIHASLVALHQPYIKKSIFHYVQSCAPKTTKPWMSSSKLNCRGGNSPGPLEAIFFGPQVGSGAKCGGGSAGRLLHARNVHKEICALLLGALESLRLSLQEFCTVLPHQWTALTGSTPLSNLDTEQRLRKLSDSAKLLDTEDDLAARANSDIAQLCAECILYWRRVLSAATQPAVHGLLAKKHHTLRVRRFAEGFFVIDNPRHLASGCYDSNYQNYVSICEMARRSRYLSSLPPLPVHCTPLDGDANSLPLIFEDRYTDANEYGKRRSGSEPHLNGTGALASASSTGTLVKPAKQHHHPNKIAPIMTNTSKECSCGIATCYVEPVPKICGSYMGIMTPRYALGGDILQASLTITPAAAASQNGLCPKALSRHSVSTLLDPVPLTEVCPWDQQFKGIYTERGPSSGLAGGTLPTRHSKSLDQLEIQPNANSASLPRQHLHGTATVTNYNGYGTQQHQQQPPQQHLQQQQQQVGPPLHHQPQQRQPMMYQHPGQQTQQQLAGGIALLQTLPKSKPKNPVQAEDLLKNINEFREKYKNPGDPRKMIHAGGTATHNPTYDLQQDALGMSALLNGYAKPTTTGDYRHELKQSQQGMHNAPHHNNHRDQGHGGGPIGSTPAGSYYNSLPKGAGMGAPRSSFPPVRSKKQQQSSSTSLPTKSASNTIPRSNSSQQLRQSTQNGAQSGGAGGTVNSATLPHRSVEFSRIRVADFKQLVHGQQQRRSTSNGSTHKIGGPGSGSAGTNVGRDSSSSATSPEITPRTRNKQRRLLSSASVPFQLENLELEPVGDAVPGVAGVVTGAGGFSESLPNLAPPPAAFASDSPPGPVGGATFLLRRRHSSSESTSSLSEQSGWVSSRRSTGPSSPDTLRNDQRVVNGEQLRKRLLKLLNEQPRLVANRKNSTPSSTTEFFARSNQSSMKSKSSYAPGDMIRGASVQTENWNNLEKEWNDTRARALTSAASGPYGMVSGKRAPEPAETTAREGISTADIKPPRRTNKKEKSKSDFDLAHISDYVFDDLRLLPPQQFRDVPPPPDEFRDPPSFVDDGSSKRAKEGAKRQAAPVLPPPSNIPSQPERQKIAKEEQKQQPVPPIPQQQTQQRQQIQYYATLPKSHPPVPMTPLSVIFQPQIITAPQPQQHYATPQALMQQQQQQQQQQHHYSKPLNNQAYMGPGSTQPTPKPKCEVQAIDNPLYHIYEVVKTPRPVMKSQSSNELAAIAKCAETLNNANASNMCTVAVATQMQQAHQAPILHNGKAQYGQATMASTVERKASVRETPPTQPQPTVEPTVGTVGSVRRKVPEPDDDLDEESPDRKRVDPPMQLLEFEKCREEFRKQINYSGSIYSDFQKMASEMPYFHIADEFRAFSPAGLHLVICVHGLDGNSADLRLVRTYLELGLPGTHLEFLMSERNQGDTFSDFDTMTDRLVAEVLYHIETYQLNPSRISFVAHSLGTIIVRSALARPQMRPLLSRLHTFLSLSGPHLGTLYNSSGLVNMGMWFMQKWKKSGSLLQLCLRDAADPRQSFLYRLSQRSTLHHFKNVLLCGSSQDRYVPPHSARLELCKAAVRDQSNLGIVYREMVHNIIAPMLARQDLTLARFDVHHALPHTANALIGRAAHIAVLDSELFIEKFLLVAGLKYFS</sequence>
<evidence type="ECO:0000313" key="4">
    <source>
        <dbReference type="EnsemblMetazoa" id="ACON005546-PA"/>
    </source>
</evidence>
<feature type="compositionally biased region" description="Polar residues" evidence="2">
    <location>
        <begin position="1496"/>
        <end position="1510"/>
    </location>
</feature>
<feature type="region of interest" description="Disordered" evidence="2">
    <location>
        <begin position="1051"/>
        <end position="1105"/>
    </location>
</feature>
<feature type="compositionally biased region" description="Polar residues" evidence="2">
    <location>
        <begin position="785"/>
        <end position="794"/>
    </location>
</feature>
<reference key="1">
    <citation type="journal article" date="2019" name="Genes (Basel)">
        <title>A High-Quality De novo Genome Assembly from a Single Mosquito Using PacBio Sequencing.</title>
        <authorList>
            <person name="Kingan S.B."/>
            <person name="Heaton H."/>
            <person name="Cudini J."/>
            <person name="Lambert C.C."/>
            <person name="Baybayan P."/>
            <person name="Galvin B.D."/>
            <person name="Durbin R."/>
            <person name="Korlach J."/>
            <person name="Lawniczak M.K.N."/>
        </authorList>
    </citation>
    <scope>NUCLEOTIDE SEQUENCE [LARGE SCALE GENOMIC DNA]</scope>
    <source>
        <strain>Mali-NIH</strain>
    </source>
</reference>
<dbReference type="PANTHER" id="PTHR12482:SF5">
    <property type="entry name" value="DUF676 DOMAIN-CONTAINING PROTEIN"/>
    <property type="match status" value="1"/>
</dbReference>
<feature type="region of interest" description="Disordered" evidence="2">
    <location>
        <begin position="605"/>
        <end position="639"/>
    </location>
</feature>
<feature type="region of interest" description="Disordered" evidence="2">
    <location>
        <begin position="1358"/>
        <end position="1435"/>
    </location>
</feature>
<evidence type="ECO:0000256" key="1">
    <source>
        <dbReference type="ARBA" id="ARBA00007949"/>
    </source>
</evidence>
<feature type="compositionally biased region" description="Low complexity" evidence="2">
    <location>
        <begin position="1249"/>
        <end position="1259"/>
    </location>
</feature>
<comment type="similarity">
    <text evidence="1">Belongs to the FAM135 family.</text>
</comment>
<feature type="compositionally biased region" description="Polar residues" evidence="2">
    <location>
        <begin position="1053"/>
        <end position="1066"/>
    </location>
</feature>
<feature type="compositionally biased region" description="Polar residues" evidence="2">
    <location>
        <begin position="1234"/>
        <end position="1244"/>
    </location>
</feature>
<keyword evidence="5" id="KW-1185">Reference proteome</keyword>
<evidence type="ECO:0000256" key="2">
    <source>
        <dbReference type="SAM" id="MobiDB-lite"/>
    </source>
</evidence>
<feature type="compositionally biased region" description="Polar residues" evidence="2">
    <location>
        <begin position="1000"/>
        <end position="1019"/>
    </location>
</feature>
<dbReference type="Pfam" id="PF12394">
    <property type="entry name" value="DUF3657"/>
    <property type="match status" value="1"/>
</dbReference>
<feature type="compositionally biased region" description="Low complexity" evidence="2">
    <location>
        <begin position="985"/>
        <end position="999"/>
    </location>
</feature>
<feature type="region of interest" description="Disordered" evidence="2">
    <location>
        <begin position="144"/>
        <end position="242"/>
    </location>
</feature>
<organism evidence="4 5">
    <name type="scientific">Anopheles coluzzii</name>
    <name type="common">African malaria mosquito</name>
    <dbReference type="NCBI Taxonomy" id="1518534"/>
    <lineage>
        <taxon>Eukaryota</taxon>
        <taxon>Metazoa</taxon>
        <taxon>Ecdysozoa</taxon>
        <taxon>Arthropoda</taxon>
        <taxon>Hexapoda</taxon>
        <taxon>Insecta</taxon>
        <taxon>Pterygota</taxon>
        <taxon>Neoptera</taxon>
        <taxon>Endopterygota</taxon>
        <taxon>Diptera</taxon>
        <taxon>Nematocera</taxon>
        <taxon>Culicoidea</taxon>
        <taxon>Culicidae</taxon>
        <taxon>Anophelinae</taxon>
        <taxon>Anopheles</taxon>
    </lineage>
</organism>
<accession>A0A6E8VMJ7</accession>
<dbReference type="Pfam" id="PF05057">
    <property type="entry name" value="DUF676"/>
    <property type="match status" value="1"/>
</dbReference>
<feature type="region of interest" description="Disordered" evidence="2">
    <location>
        <begin position="1469"/>
        <end position="1514"/>
    </location>
</feature>
<feature type="compositionally biased region" description="Low complexity" evidence="2">
    <location>
        <begin position="1177"/>
        <end position="1187"/>
    </location>
</feature>
<dbReference type="VEuPathDB" id="VectorBase:ACON005546"/>
<feature type="compositionally biased region" description="Low complexity" evidence="2">
    <location>
        <begin position="795"/>
        <end position="838"/>
    </location>
</feature>
<feature type="compositionally biased region" description="Low complexity" evidence="2">
    <location>
        <begin position="1614"/>
        <end position="1625"/>
    </location>
</feature>
<dbReference type="VEuPathDB" id="VectorBase:ACON2_035387"/>
<dbReference type="PANTHER" id="PTHR12482">
    <property type="entry name" value="LIPASE ROG1-RELATED-RELATED"/>
    <property type="match status" value="1"/>
</dbReference>
<evidence type="ECO:0000259" key="3">
    <source>
        <dbReference type="Pfam" id="PF05057"/>
    </source>
</evidence>
<dbReference type="EnsemblMetazoa" id="ACON005546-RA">
    <property type="protein sequence ID" value="ACON005546-PA"/>
    <property type="gene ID" value="ACON005546"/>
</dbReference>
<feature type="region of interest" description="Disordered" evidence="2">
    <location>
        <begin position="1296"/>
        <end position="1338"/>
    </location>
</feature>
<evidence type="ECO:0000313" key="5">
    <source>
        <dbReference type="Proteomes" id="UP001105220"/>
    </source>
</evidence>
<dbReference type="VEuPathDB" id="VectorBase:ACMO_000856"/>
<feature type="region of interest" description="Disordered" evidence="2">
    <location>
        <begin position="65"/>
        <end position="93"/>
    </location>
</feature>
<proteinExistence type="inferred from homology"/>
<feature type="domain" description="DUF676" evidence="3">
    <location>
        <begin position="1701"/>
        <end position="1892"/>
    </location>
</feature>
<dbReference type="FunFam" id="3.40.50.1820:FF:000004">
    <property type="entry name" value="Protein FAM135A isoform a"/>
    <property type="match status" value="1"/>
</dbReference>
<feature type="compositionally biased region" description="Low complexity" evidence="2">
    <location>
        <begin position="1481"/>
        <end position="1490"/>
    </location>
</feature>
<feature type="region of interest" description="Disordered" evidence="2">
    <location>
        <begin position="1172"/>
        <end position="1212"/>
    </location>
</feature>
<feature type="compositionally biased region" description="Basic and acidic residues" evidence="2">
    <location>
        <begin position="1381"/>
        <end position="1391"/>
    </location>
</feature>
<dbReference type="Gene3D" id="3.40.50.1820">
    <property type="entry name" value="alpha/beta hydrolase"/>
    <property type="match status" value="1"/>
</dbReference>
<feature type="compositionally biased region" description="Low complexity" evidence="2">
    <location>
        <begin position="66"/>
        <end position="93"/>
    </location>
</feature>
<dbReference type="InterPro" id="IPR044294">
    <property type="entry name" value="Lipase-like"/>
</dbReference>
<dbReference type="InterPro" id="IPR022122">
    <property type="entry name" value="DUF3657"/>
</dbReference>
<protein>
    <submittedName>
        <fullName evidence="4">DUF676 domain-containing protein</fullName>
    </submittedName>
</protein>
<dbReference type="Proteomes" id="UP001105220">
    <property type="component" value="Unplaced"/>
</dbReference>
<feature type="compositionally biased region" description="Basic and acidic residues" evidence="2">
    <location>
        <begin position="1409"/>
        <end position="1419"/>
    </location>
</feature>